<dbReference type="Pfam" id="PF01408">
    <property type="entry name" value="GFO_IDH_MocA"/>
    <property type="match status" value="1"/>
</dbReference>
<dbReference type="Proteomes" id="UP000313849">
    <property type="component" value="Unassembled WGS sequence"/>
</dbReference>
<evidence type="ECO:0000259" key="5">
    <source>
        <dbReference type="Pfam" id="PF22725"/>
    </source>
</evidence>
<dbReference type="PANTHER" id="PTHR22604">
    <property type="entry name" value="OXIDOREDUCTASES"/>
    <property type="match status" value="1"/>
</dbReference>
<dbReference type="GO" id="GO:0000166">
    <property type="term" value="F:nucleotide binding"/>
    <property type="evidence" value="ECO:0007669"/>
    <property type="project" value="InterPro"/>
</dbReference>
<name>A0A5C5BB95_9MICO</name>
<sequence length="330" mass="33637">MLGPGAISRDFVTGLQASATGVLHAVGSRDAGRAAAFAAEHGAPVAGEAHEILARDDVDAVYVGTVHPAHLELAVAALEAGKAVLCEKPLTPSAADTAQLLAAAAQAGVPFVEAFKYRFGPYAHLLRRLVEEDVVGRPLELHAAMGFTAGSKTGRLFDPALAGGAILDVGCYPVSLAVAVAAWAGLLGAADGEGEGEPRRLGVRSAVGHVGETGVDERAEAVLAVGGLDAHVATAIVADLPRDVVLRGSAGWIDLPDVWGSRTESGTRLVVHADGEPPFPIQVPVVQPMAAEADAVAAALAAGRGQAPEMPWAESAVIAGLLEDWRRALD</sequence>
<keyword evidence="3" id="KW-0520">NAD</keyword>
<feature type="domain" description="GFO/IDH/MocA-like oxidoreductase" evidence="5">
    <location>
        <begin position="126"/>
        <end position="253"/>
    </location>
</feature>
<comment type="similarity">
    <text evidence="1">Belongs to the Gfo/Idh/MocA family.</text>
</comment>
<protein>
    <submittedName>
        <fullName evidence="6">Gfo/Idh/MocA family oxidoreductase</fullName>
    </submittedName>
</protein>
<gene>
    <name evidence="6" type="ORF">FH969_11330</name>
</gene>
<proteinExistence type="inferred from homology"/>
<dbReference type="InterPro" id="IPR055170">
    <property type="entry name" value="GFO_IDH_MocA-like_dom"/>
</dbReference>
<keyword evidence="7" id="KW-1185">Reference proteome</keyword>
<dbReference type="Gene3D" id="3.30.360.10">
    <property type="entry name" value="Dihydrodipicolinate Reductase, domain 2"/>
    <property type="match status" value="1"/>
</dbReference>
<dbReference type="InterPro" id="IPR036291">
    <property type="entry name" value="NAD(P)-bd_dom_sf"/>
</dbReference>
<evidence type="ECO:0000313" key="6">
    <source>
        <dbReference type="EMBL" id="TNU73467.1"/>
    </source>
</evidence>
<dbReference type="SUPFAM" id="SSF55347">
    <property type="entry name" value="Glyceraldehyde-3-phosphate dehydrogenase-like, C-terminal domain"/>
    <property type="match status" value="1"/>
</dbReference>
<evidence type="ECO:0000256" key="2">
    <source>
        <dbReference type="ARBA" id="ARBA00023002"/>
    </source>
</evidence>
<keyword evidence="2" id="KW-0560">Oxidoreductase</keyword>
<accession>A0A5C5BB95</accession>
<evidence type="ECO:0000259" key="4">
    <source>
        <dbReference type="Pfam" id="PF01408"/>
    </source>
</evidence>
<feature type="domain" description="Gfo/Idh/MocA-like oxidoreductase N-terminal" evidence="4">
    <location>
        <begin position="1"/>
        <end position="111"/>
    </location>
</feature>
<dbReference type="EMBL" id="VENP01000045">
    <property type="protein sequence ID" value="TNU73467.1"/>
    <property type="molecule type" value="Genomic_DNA"/>
</dbReference>
<evidence type="ECO:0000313" key="7">
    <source>
        <dbReference type="Proteomes" id="UP000313849"/>
    </source>
</evidence>
<dbReference type="OrthoDB" id="9815825at2"/>
<dbReference type="Gene3D" id="3.40.50.720">
    <property type="entry name" value="NAD(P)-binding Rossmann-like Domain"/>
    <property type="match status" value="1"/>
</dbReference>
<dbReference type="InterPro" id="IPR000683">
    <property type="entry name" value="Gfo/Idh/MocA-like_OxRdtase_N"/>
</dbReference>
<dbReference type="AlphaFoldDB" id="A0A5C5BB95"/>
<dbReference type="GO" id="GO:0016491">
    <property type="term" value="F:oxidoreductase activity"/>
    <property type="evidence" value="ECO:0007669"/>
    <property type="project" value="UniProtKB-KW"/>
</dbReference>
<evidence type="ECO:0000256" key="3">
    <source>
        <dbReference type="ARBA" id="ARBA00023027"/>
    </source>
</evidence>
<evidence type="ECO:0000256" key="1">
    <source>
        <dbReference type="ARBA" id="ARBA00010928"/>
    </source>
</evidence>
<dbReference type="Pfam" id="PF22725">
    <property type="entry name" value="GFO_IDH_MocA_C3"/>
    <property type="match status" value="1"/>
</dbReference>
<dbReference type="InterPro" id="IPR050984">
    <property type="entry name" value="Gfo/Idh/MocA_domain"/>
</dbReference>
<dbReference type="SUPFAM" id="SSF51735">
    <property type="entry name" value="NAD(P)-binding Rossmann-fold domains"/>
    <property type="match status" value="1"/>
</dbReference>
<dbReference type="PANTHER" id="PTHR22604:SF105">
    <property type="entry name" value="TRANS-1,2-DIHYDROBENZENE-1,2-DIOL DEHYDROGENASE"/>
    <property type="match status" value="1"/>
</dbReference>
<reference evidence="6 7" key="1">
    <citation type="submission" date="2019-06" db="EMBL/GenBank/DDBJ databases">
        <title>Draft genome sequence of Miniimonas arenae KCTC 19750T isolated from sea sand.</title>
        <authorList>
            <person name="Park S.-J."/>
        </authorList>
    </citation>
    <scope>NUCLEOTIDE SEQUENCE [LARGE SCALE GENOMIC DNA]</scope>
    <source>
        <strain evidence="6 7">KCTC 19750</strain>
    </source>
</reference>
<organism evidence="6 7">
    <name type="scientific">Miniimonas arenae</name>
    <dbReference type="NCBI Taxonomy" id="676201"/>
    <lineage>
        <taxon>Bacteria</taxon>
        <taxon>Bacillati</taxon>
        <taxon>Actinomycetota</taxon>
        <taxon>Actinomycetes</taxon>
        <taxon>Micrococcales</taxon>
        <taxon>Beutenbergiaceae</taxon>
        <taxon>Miniimonas</taxon>
    </lineage>
</organism>
<comment type="caution">
    <text evidence="6">The sequence shown here is derived from an EMBL/GenBank/DDBJ whole genome shotgun (WGS) entry which is preliminary data.</text>
</comment>